<proteinExistence type="predicted"/>
<gene>
    <name evidence="1" type="ORF">LCGC14_2973170</name>
</gene>
<organism evidence="1">
    <name type="scientific">marine sediment metagenome</name>
    <dbReference type="NCBI Taxonomy" id="412755"/>
    <lineage>
        <taxon>unclassified sequences</taxon>
        <taxon>metagenomes</taxon>
        <taxon>ecological metagenomes</taxon>
    </lineage>
</organism>
<dbReference type="InterPro" id="IPR058007">
    <property type="entry name" value="Gp5.9"/>
</dbReference>
<dbReference type="EMBL" id="LAZR01060508">
    <property type="protein sequence ID" value="KKK65533.1"/>
    <property type="molecule type" value="Genomic_DNA"/>
</dbReference>
<name>A0A0F8X9Q1_9ZZZZ</name>
<protein>
    <submittedName>
        <fullName evidence="1">Uncharacterized protein</fullName>
    </submittedName>
</protein>
<evidence type="ECO:0000313" key="1">
    <source>
        <dbReference type="EMBL" id="KKK65533.1"/>
    </source>
</evidence>
<accession>A0A0F8X9Q1</accession>
<sequence length="74" mass="8546">MNEEFEKWYNKKYPLPPTIERGPMSCAAKNQALSAWKEAMRVNRERLNLLSALEAAGVDNWEGYDEAVEILDEN</sequence>
<reference evidence="1" key="1">
    <citation type="journal article" date="2015" name="Nature">
        <title>Complex archaea that bridge the gap between prokaryotes and eukaryotes.</title>
        <authorList>
            <person name="Spang A."/>
            <person name="Saw J.H."/>
            <person name="Jorgensen S.L."/>
            <person name="Zaremba-Niedzwiedzka K."/>
            <person name="Martijn J."/>
            <person name="Lind A.E."/>
            <person name="van Eijk R."/>
            <person name="Schleper C."/>
            <person name="Guy L."/>
            <person name="Ettema T.J."/>
        </authorList>
    </citation>
    <scope>NUCLEOTIDE SEQUENCE</scope>
</reference>
<comment type="caution">
    <text evidence="1">The sequence shown here is derived from an EMBL/GenBank/DDBJ whole genome shotgun (WGS) entry which is preliminary data.</text>
</comment>
<dbReference type="Pfam" id="PF25708">
    <property type="entry name" value="Phage_T7_Gp5_9"/>
    <property type="match status" value="1"/>
</dbReference>
<dbReference type="AlphaFoldDB" id="A0A0F8X9Q1"/>